<dbReference type="Pfam" id="PF13363">
    <property type="entry name" value="BetaGal_dom3"/>
    <property type="match status" value="1"/>
</dbReference>
<dbReference type="SUPFAM" id="SSF51011">
    <property type="entry name" value="Glycosyl hydrolase domain"/>
    <property type="match status" value="1"/>
</dbReference>
<dbReference type="Gene3D" id="3.20.20.80">
    <property type="entry name" value="Glycosidases"/>
    <property type="match status" value="1"/>
</dbReference>
<dbReference type="Pfam" id="PF13364">
    <property type="entry name" value="BetaGal_ABD2"/>
    <property type="match status" value="2"/>
</dbReference>
<dbReference type="AlphaFoldDB" id="A0A9W6SAF3"/>
<organism evidence="11 12">
    <name type="scientific">Actinoallomurus iriomotensis</name>
    <dbReference type="NCBI Taxonomy" id="478107"/>
    <lineage>
        <taxon>Bacteria</taxon>
        <taxon>Bacillati</taxon>
        <taxon>Actinomycetota</taxon>
        <taxon>Actinomycetes</taxon>
        <taxon>Streptosporangiales</taxon>
        <taxon>Thermomonosporaceae</taxon>
        <taxon>Actinoallomurus</taxon>
    </lineage>
</organism>
<evidence type="ECO:0000259" key="10">
    <source>
        <dbReference type="SMART" id="SM01029"/>
    </source>
</evidence>
<dbReference type="Pfam" id="PF10435">
    <property type="entry name" value="BetaGal_dom2"/>
    <property type="match status" value="1"/>
</dbReference>
<dbReference type="EMBL" id="BSTK01000016">
    <property type="protein sequence ID" value="GLY90304.1"/>
    <property type="molecule type" value="Genomic_DNA"/>
</dbReference>
<dbReference type="SUPFAM" id="SSF49785">
    <property type="entry name" value="Galactose-binding domain-like"/>
    <property type="match status" value="2"/>
</dbReference>
<dbReference type="GO" id="GO:0004565">
    <property type="term" value="F:beta-galactosidase activity"/>
    <property type="evidence" value="ECO:0007669"/>
    <property type="project" value="UniProtKB-EC"/>
</dbReference>
<keyword evidence="12" id="KW-1185">Reference proteome</keyword>
<accession>A0A9W6SAF3</accession>
<feature type="signal peptide" evidence="9">
    <location>
        <begin position="1"/>
        <end position="22"/>
    </location>
</feature>
<dbReference type="Pfam" id="PF01301">
    <property type="entry name" value="Glyco_hydro_35"/>
    <property type="match status" value="1"/>
</dbReference>
<dbReference type="Gene3D" id="2.102.20.10">
    <property type="entry name" value="Beta-galactosidase, domain 2"/>
    <property type="match status" value="1"/>
</dbReference>
<evidence type="ECO:0000256" key="8">
    <source>
        <dbReference type="RuleBase" id="RU003679"/>
    </source>
</evidence>
<dbReference type="InterPro" id="IPR018954">
    <property type="entry name" value="Betagal_dom2"/>
</dbReference>
<dbReference type="InterPro" id="IPR008979">
    <property type="entry name" value="Galactose-bd-like_sf"/>
</dbReference>
<dbReference type="SUPFAM" id="SSF117100">
    <property type="entry name" value="Beta-galactosidase LacA, domain 3"/>
    <property type="match status" value="1"/>
</dbReference>
<dbReference type="PANTHER" id="PTHR23421">
    <property type="entry name" value="BETA-GALACTOSIDASE RELATED"/>
    <property type="match status" value="1"/>
</dbReference>
<evidence type="ECO:0000256" key="6">
    <source>
        <dbReference type="ARBA" id="ARBA00023180"/>
    </source>
</evidence>
<dbReference type="InterPro" id="IPR017853">
    <property type="entry name" value="GH"/>
</dbReference>
<dbReference type="InterPro" id="IPR037110">
    <property type="entry name" value="Betagal_dom2_sf"/>
</dbReference>
<dbReference type="InterPro" id="IPR025300">
    <property type="entry name" value="BetaGal_jelly_roll_dom"/>
</dbReference>
<name>A0A9W6SAF3_9ACTN</name>
<evidence type="ECO:0000313" key="12">
    <source>
        <dbReference type="Proteomes" id="UP001165074"/>
    </source>
</evidence>
<evidence type="ECO:0000256" key="2">
    <source>
        <dbReference type="ARBA" id="ARBA00009809"/>
    </source>
</evidence>
<evidence type="ECO:0000256" key="9">
    <source>
        <dbReference type="SAM" id="SignalP"/>
    </source>
</evidence>
<keyword evidence="5" id="KW-0378">Hydrolase</keyword>
<keyword evidence="4 9" id="KW-0732">Signal</keyword>
<keyword evidence="6" id="KW-0325">Glycoprotein</keyword>
<dbReference type="Proteomes" id="UP001165074">
    <property type="component" value="Unassembled WGS sequence"/>
</dbReference>
<evidence type="ECO:0000256" key="4">
    <source>
        <dbReference type="ARBA" id="ARBA00022729"/>
    </source>
</evidence>
<dbReference type="InterPro" id="IPR036833">
    <property type="entry name" value="BetaGal_dom3_sf"/>
</dbReference>
<comment type="caution">
    <text evidence="11">The sequence shown here is derived from an EMBL/GenBank/DDBJ whole genome shotgun (WGS) entry which is preliminary data.</text>
</comment>
<dbReference type="EC" id="3.2.1.23" evidence="3"/>
<evidence type="ECO:0000256" key="7">
    <source>
        <dbReference type="ARBA" id="ARBA00023295"/>
    </source>
</evidence>
<dbReference type="InterPro" id="IPR001944">
    <property type="entry name" value="Glycoside_Hdrlase_35"/>
</dbReference>
<comment type="similarity">
    <text evidence="2 8">Belongs to the glycosyl hydrolase 35 family.</text>
</comment>
<reference evidence="11" key="1">
    <citation type="submission" date="2023-03" db="EMBL/GenBank/DDBJ databases">
        <title>Actinoallomurus iriomotensis NBRC 103684.</title>
        <authorList>
            <person name="Ichikawa N."/>
            <person name="Sato H."/>
            <person name="Tonouchi N."/>
        </authorList>
    </citation>
    <scope>NUCLEOTIDE SEQUENCE</scope>
    <source>
        <strain evidence="11">NBRC 103684</strain>
    </source>
</reference>
<feature type="chain" id="PRO_5040778599" description="beta-galactosidase" evidence="9">
    <location>
        <begin position="23"/>
        <end position="967"/>
    </location>
</feature>
<dbReference type="SMART" id="SM01029">
    <property type="entry name" value="BetaGal_dom2"/>
    <property type="match status" value="1"/>
</dbReference>
<dbReference type="InterPro" id="IPR031330">
    <property type="entry name" value="Gly_Hdrlase_35_cat"/>
</dbReference>
<evidence type="ECO:0000313" key="11">
    <source>
        <dbReference type="EMBL" id="GLY90304.1"/>
    </source>
</evidence>
<dbReference type="Gene3D" id="2.60.120.260">
    <property type="entry name" value="Galactose-binding domain-like"/>
    <property type="match status" value="2"/>
</dbReference>
<keyword evidence="7" id="KW-0326">Glycosidase</keyword>
<dbReference type="RefSeq" id="WP_285581118.1">
    <property type="nucleotide sequence ID" value="NZ_BSTK01000016.1"/>
</dbReference>
<evidence type="ECO:0000256" key="5">
    <source>
        <dbReference type="ARBA" id="ARBA00022801"/>
    </source>
</evidence>
<gene>
    <name evidence="11" type="ORF">Airi02_082330</name>
</gene>
<evidence type="ECO:0000256" key="1">
    <source>
        <dbReference type="ARBA" id="ARBA00001412"/>
    </source>
</evidence>
<evidence type="ECO:0000256" key="3">
    <source>
        <dbReference type="ARBA" id="ARBA00012756"/>
    </source>
</evidence>
<proteinExistence type="inferred from homology"/>
<protein>
    <recommendedName>
        <fullName evidence="3">beta-galactosidase</fullName>
        <ecNumber evidence="3">3.2.1.23</ecNumber>
    </recommendedName>
</protein>
<sequence>MAIRRPLLALVLACLLTTGLLAGPVHAESGAGRHTVGYDRYSLTIDGKRIFLWSGEFHYWRLPGPALWRDVLEKMKAAGFNAVSIYFDWGYHSPRQGVYDFTGVRDVDRLLDIADQVGLYVIARPGPYINAETDSGGFPGWLTTLKGKARSTDPAYLAAANEWLGRIDRILARHQVTDGRGPVLLYQVENELYNVKQSEEESRAYLSALEKKIRSDGITVPFTGANDARFTSGTGAADLEGYTVYPQSFNCAEPGKWKPVPDDYGQYRAGLPDTPVNFAEFQGGAFDQWGGAGHENCRTLTGPDFERVFEEANIAAGATMQNFYMTYGGTNWGWLATDFDYTSYDYGAAIDEARRLTPKYTEQKFLGYLVQSVAPLRTTDPLTTAPPDNAAVRMDARVDPNTGTRFYVVRHADSTSTADDRTHLALDLGAVGRYPSVPSAPGTDLTLAGRDSKLLVAAYRFGGQELVYSTSELMTQGTFAQPSGTGEQDIAVLYGRHGQDGETVLRYASQPKVTVLSGSVRASWDAGRHDLRLDYEHDGLARVLVHGGTRDLLLLIGDDQAAGSFWRVDTSTGPILARGPYLVRGGSVSGHSGEVALTGDTDQAGPLEIFAPQGARSVRWNGRPVRVTPTSSGSLSGELAGPRPVSLPALTNWRYRYETPEAQPGFDDSAWRAADHTTTDNPYWDGKAPVLYPDDYGFHHGDTWYRGHFTATGGQTGITLSATVTDHGAYAVWLNGHYLGSGGDGSKHFDFPASALRPGADNVVSVLAENMGHDQDRAADDSYREPRGLTGAELTGSAATLKWRIQGDQGGEKPADPVRGPYNNGGLYGERAGWYLPGRQDAGWPTVSLPHAEPTPGVGWYRTTFRLNVPKGQDVPVGLRIDDDAARHYRALVFVNGWQVGRYINDVGPQHVFQVPAGILRTDGENTIAIAAWGLDGSGGLGDVSLVREGDYAGPVSDSSRRKESPR</sequence>
<dbReference type="PRINTS" id="PR00742">
    <property type="entry name" value="GLHYDRLASE35"/>
</dbReference>
<dbReference type="SUPFAM" id="SSF51445">
    <property type="entry name" value="(Trans)glycosidases"/>
    <property type="match status" value="1"/>
</dbReference>
<dbReference type="InterPro" id="IPR025972">
    <property type="entry name" value="BetaGal_dom3"/>
</dbReference>
<comment type="catalytic activity">
    <reaction evidence="1">
        <text>Hydrolysis of terminal non-reducing beta-D-galactose residues in beta-D-galactosides.</text>
        <dbReference type="EC" id="3.2.1.23"/>
    </reaction>
</comment>
<dbReference type="GO" id="GO:0005975">
    <property type="term" value="P:carbohydrate metabolic process"/>
    <property type="evidence" value="ECO:0007669"/>
    <property type="project" value="InterPro"/>
</dbReference>
<feature type="domain" description="Beta-galactosidase" evidence="10">
    <location>
        <begin position="374"/>
        <end position="565"/>
    </location>
</feature>